<keyword evidence="4" id="KW-1185">Reference proteome</keyword>
<evidence type="ECO:0000256" key="2">
    <source>
        <dbReference type="SAM" id="Phobius"/>
    </source>
</evidence>
<feature type="compositionally biased region" description="Pro residues" evidence="1">
    <location>
        <begin position="177"/>
        <end position="202"/>
    </location>
</feature>
<evidence type="ECO:0008006" key="5">
    <source>
        <dbReference type="Google" id="ProtNLM"/>
    </source>
</evidence>
<dbReference type="PRINTS" id="PR01217">
    <property type="entry name" value="PRICHEXTENSN"/>
</dbReference>
<name>A0ABW2HYD8_9ACTN</name>
<evidence type="ECO:0000256" key="1">
    <source>
        <dbReference type="SAM" id="MobiDB-lite"/>
    </source>
</evidence>
<keyword evidence="2" id="KW-0812">Transmembrane</keyword>
<feature type="compositionally biased region" description="Pro residues" evidence="1">
    <location>
        <begin position="115"/>
        <end position="135"/>
    </location>
</feature>
<evidence type="ECO:0000313" key="4">
    <source>
        <dbReference type="Proteomes" id="UP001596548"/>
    </source>
</evidence>
<evidence type="ECO:0000313" key="3">
    <source>
        <dbReference type="EMBL" id="MFC7278184.1"/>
    </source>
</evidence>
<dbReference type="RefSeq" id="WP_378974768.1">
    <property type="nucleotide sequence ID" value="NZ_JBHTBJ010000030.1"/>
</dbReference>
<reference evidence="4" key="1">
    <citation type="journal article" date="2019" name="Int. J. Syst. Evol. Microbiol.">
        <title>The Global Catalogue of Microorganisms (GCM) 10K type strain sequencing project: providing services to taxonomists for standard genome sequencing and annotation.</title>
        <authorList>
            <consortium name="The Broad Institute Genomics Platform"/>
            <consortium name="The Broad Institute Genome Sequencing Center for Infectious Disease"/>
            <person name="Wu L."/>
            <person name="Ma J."/>
        </authorList>
    </citation>
    <scope>NUCLEOTIDE SEQUENCE [LARGE SCALE GENOMIC DNA]</scope>
    <source>
        <strain evidence="4">XZYJT-10</strain>
    </source>
</reference>
<keyword evidence="2" id="KW-0472">Membrane</keyword>
<sequence length="284" mass="29983">MTDLLQAYPLETPMLCTNCGSALSAQAAYCGTCGQPTATPAWHSAPTRQIPTVHAEPQATPISPPRLAWPPAVSTTPTFGDHTPPTFTNFSQPTYLLSAPSGDSHSLPAYERYDVPPPATPAYPQPTFPPQPPLPASEALPHPISPAWQLYSPLVSPAPQAQPHPQPFSPTQQAQPHPQPFEPTQQPPTQLPPQPHSQPRPVPANEEIRPRTGNRFDMAAILLALIAILVAPMGIVLPPAFGILAIICGVAALRRAEPHGTLALTIAAGATALGMLAAIVITLL</sequence>
<feature type="transmembrane region" description="Helical" evidence="2">
    <location>
        <begin position="219"/>
        <end position="252"/>
    </location>
</feature>
<organism evidence="3 4">
    <name type="scientific">Paractinoplanes rhizophilus</name>
    <dbReference type="NCBI Taxonomy" id="1416877"/>
    <lineage>
        <taxon>Bacteria</taxon>
        <taxon>Bacillati</taxon>
        <taxon>Actinomycetota</taxon>
        <taxon>Actinomycetes</taxon>
        <taxon>Micromonosporales</taxon>
        <taxon>Micromonosporaceae</taxon>
        <taxon>Paractinoplanes</taxon>
    </lineage>
</organism>
<feature type="transmembrane region" description="Helical" evidence="2">
    <location>
        <begin position="264"/>
        <end position="283"/>
    </location>
</feature>
<gene>
    <name evidence="3" type="ORF">ACFQS1_29720</name>
</gene>
<feature type="region of interest" description="Disordered" evidence="1">
    <location>
        <begin position="78"/>
        <end position="141"/>
    </location>
</feature>
<proteinExistence type="predicted"/>
<keyword evidence="2" id="KW-1133">Transmembrane helix</keyword>
<protein>
    <recommendedName>
        <fullName evidence="5">Zinc-ribbon domain-containing protein</fullName>
    </recommendedName>
</protein>
<comment type="caution">
    <text evidence="3">The sequence shown here is derived from an EMBL/GenBank/DDBJ whole genome shotgun (WGS) entry which is preliminary data.</text>
</comment>
<dbReference type="EMBL" id="JBHTBJ010000030">
    <property type="protein sequence ID" value="MFC7278184.1"/>
    <property type="molecule type" value="Genomic_DNA"/>
</dbReference>
<feature type="compositionally biased region" description="Polar residues" evidence="1">
    <location>
        <begin position="85"/>
        <end position="95"/>
    </location>
</feature>
<accession>A0ABW2HYD8</accession>
<dbReference type="Proteomes" id="UP001596548">
    <property type="component" value="Unassembled WGS sequence"/>
</dbReference>
<feature type="region of interest" description="Disordered" evidence="1">
    <location>
        <begin position="155"/>
        <end position="209"/>
    </location>
</feature>